<gene>
    <name evidence="7" type="ORF">P7079_06185</name>
</gene>
<protein>
    <submittedName>
        <fullName evidence="7">MFS transporter</fullName>
    </submittedName>
</protein>
<dbReference type="InterPro" id="IPR036259">
    <property type="entry name" value="MFS_trans_sf"/>
</dbReference>
<keyword evidence="8" id="KW-1185">Reference proteome</keyword>
<feature type="transmembrane region" description="Helical" evidence="6">
    <location>
        <begin position="398"/>
        <end position="419"/>
    </location>
</feature>
<dbReference type="PANTHER" id="PTHR23513:SF11">
    <property type="entry name" value="STAPHYLOFERRIN A TRANSPORTER"/>
    <property type="match status" value="1"/>
</dbReference>
<evidence type="ECO:0000256" key="3">
    <source>
        <dbReference type="ARBA" id="ARBA00022692"/>
    </source>
</evidence>
<keyword evidence="2" id="KW-1003">Cell membrane</keyword>
<evidence type="ECO:0000256" key="1">
    <source>
        <dbReference type="ARBA" id="ARBA00004651"/>
    </source>
</evidence>
<proteinExistence type="predicted"/>
<dbReference type="EMBL" id="CP121208">
    <property type="protein sequence ID" value="WFM82984.1"/>
    <property type="molecule type" value="Genomic_DNA"/>
</dbReference>
<feature type="transmembrane region" description="Helical" evidence="6">
    <location>
        <begin position="313"/>
        <end position="330"/>
    </location>
</feature>
<evidence type="ECO:0000256" key="4">
    <source>
        <dbReference type="ARBA" id="ARBA00022989"/>
    </source>
</evidence>
<feature type="transmembrane region" description="Helical" evidence="6">
    <location>
        <begin position="371"/>
        <end position="392"/>
    </location>
</feature>
<evidence type="ECO:0000313" key="8">
    <source>
        <dbReference type="Proteomes" id="UP001215216"/>
    </source>
</evidence>
<dbReference type="Gene3D" id="1.20.1250.20">
    <property type="entry name" value="MFS general substrate transporter like domains"/>
    <property type="match status" value="1"/>
</dbReference>
<keyword evidence="3 6" id="KW-0812">Transmembrane</keyword>
<evidence type="ECO:0000313" key="7">
    <source>
        <dbReference type="EMBL" id="WFM82984.1"/>
    </source>
</evidence>
<feature type="transmembrane region" description="Helical" evidence="6">
    <location>
        <begin position="283"/>
        <end position="301"/>
    </location>
</feature>
<dbReference type="InterPro" id="IPR011701">
    <property type="entry name" value="MFS"/>
</dbReference>
<dbReference type="Pfam" id="PF07690">
    <property type="entry name" value="MFS_1"/>
    <property type="match status" value="1"/>
</dbReference>
<feature type="transmembrane region" description="Helical" evidence="6">
    <location>
        <begin position="91"/>
        <end position="111"/>
    </location>
</feature>
<evidence type="ECO:0000256" key="5">
    <source>
        <dbReference type="ARBA" id="ARBA00023136"/>
    </source>
</evidence>
<dbReference type="RefSeq" id="WP_278012410.1">
    <property type="nucleotide sequence ID" value="NZ_CP121208.1"/>
</dbReference>
<dbReference type="CDD" id="cd06173">
    <property type="entry name" value="MFS_MefA_like"/>
    <property type="match status" value="1"/>
</dbReference>
<evidence type="ECO:0000256" key="2">
    <source>
        <dbReference type="ARBA" id="ARBA00022475"/>
    </source>
</evidence>
<dbReference type="Proteomes" id="UP001215216">
    <property type="component" value="Chromosome"/>
</dbReference>
<dbReference type="PANTHER" id="PTHR23513">
    <property type="entry name" value="INTEGRAL MEMBRANE EFFLUX PROTEIN-RELATED"/>
    <property type="match status" value="1"/>
</dbReference>
<accession>A0ABY8FWV6</accession>
<evidence type="ECO:0000256" key="6">
    <source>
        <dbReference type="SAM" id="Phobius"/>
    </source>
</evidence>
<name>A0ABY8FWV6_9ACTO</name>
<keyword evidence="4 6" id="KW-1133">Transmembrane helix</keyword>
<comment type="subcellular location">
    <subcellularLocation>
        <location evidence="1">Cell membrane</location>
        <topology evidence="1">Multi-pass membrane protein</topology>
    </subcellularLocation>
</comment>
<feature type="transmembrane region" description="Helical" evidence="6">
    <location>
        <begin position="247"/>
        <end position="271"/>
    </location>
</feature>
<dbReference type="SUPFAM" id="SSF103473">
    <property type="entry name" value="MFS general substrate transporter"/>
    <property type="match status" value="1"/>
</dbReference>
<organism evidence="7 8">
    <name type="scientific">Arcanobacterium canis</name>
    <dbReference type="NCBI Taxonomy" id="999183"/>
    <lineage>
        <taxon>Bacteria</taxon>
        <taxon>Bacillati</taxon>
        <taxon>Actinomycetota</taxon>
        <taxon>Actinomycetes</taxon>
        <taxon>Actinomycetales</taxon>
        <taxon>Actinomycetaceae</taxon>
        <taxon>Arcanobacterium</taxon>
    </lineage>
</organism>
<sequence length="436" mass="46435">MTEKPESASVGTSITHSQNLWAIPDYRAWFAGDTSAKFAGSIRTFALPLAVVALTGSATQAGLIATTSQAIGVICMVPGGVIVDRVDRRKIIFLFAAIGTAIWGTIAALFATGHLTFQILIALASLGAVNMGLFGFATDAVLRSIVRGESLVKAQAANRGRDASVELSAPPVGAALYSLGVWVPFAASVVGYLLLGLCGSLIARDLHPRIPTEITDEERHQGIFASAMTTFVTDLRQAWTWIRTHNLVLQIIVPFAVINIGFMGAQFTYTYALVLQGRSPESIAAYNMAIALFALVGSAIASRYSTRLATGHTLTLGVPLAVCLLIPTIITFNYGVLIAAMGTCIFVRIVIEGHSAIVFSAAPQDIQGRLLSLLAVITSLPLACAPTISGWMLDYVGYRPAILLFVILGFIPALSWMAMPRVRSLPKPSQWDTVEL</sequence>
<feature type="transmembrane region" description="Helical" evidence="6">
    <location>
        <begin position="117"/>
        <end position="142"/>
    </location>
</feature>
<reference evidence="7 8" key="1">
    <citation type="submission" date="2023-03" db="EMBL/GenBank/DDBJ databases">
        <title>Complete genome of Arcanobacterium canis strain DSM 25104 isolated in 2010 from a canine otitis externa in Germany.</title>
        <authorList>
            <person name="Borowiak M."/>
            <person name="Kreitlow A."/>
            <person name="Malorny B."/>
            <person name="Laemmler C."/>
            <person name="Prenger-Berninghoff E."/>
            <person name="Ploetz M."/>
            <person name="Abdulmawjood A."/>
        </authorList>
    </citation>
    <scope>NUCLEOTIDE SEQUENCE [LARGE SCALE GENOMIC DNA]</scope>
    <source>
        <strain evidence="7 8">DSM 25104</strain>
    </source>
</reference>
<feature type="transmembrane region" description="Helical" evidence="6">
    <location>
        <begin position="336"/>
        <end position="359"/>
    </location>
</feature>
<keyword evidence="5 6" id="KW-0472">Membrane</keyword>